<comment type="caution">
    <text evidence="2">The sequence shown here is derived from an EMBL/GenBank/DDBJ whole genome shotgun (WGS) entry which is preliminary data.</text>
</comment>
<reference evidence="2" key="1">
    <citation type="submission" date="2023-07" db="EMBL/GenBank/DDBJ databases">
        <authorList>
            <consortium name="AG Swart"/>
            <person name="Singh M."/>
            <person name="Singh A."/>
            <person name="Seah K."/>
            <person name="Emmerich C."/>
        </authorList>
    </citation>
    <scope>NUCLEOTIDE SEQUENCE</scope>
    <source>
        <strain evidence="2">DP1</strain>
    </source>
</reference>
<sequence length="172" mass="19776">MGKNQSNPKRTTKNEKLSQQAMLVLKVRTKYEKLTSKATCHRTALKIYSKVQNNNLKARIFQIYNCVVSLKTQLDASNPEKLGIKDKSCNKKYKSLKKELEDLLEEACKIIQMAETQQIIYIDSSSILIFCSSLFGNALHECINFCYLLLLIKLQCFHYDSGFLILNLTKLL</sequence>
<name>A0AAD1UR70_EUPCR</name>
<dbReference type="Proteomes" id="UP001295684">
    <property type="component" value="Unassembled WGS sequence"/>
</dbReference>
<dbReference type="AlphaFoldDB" id="A0AAD1UR70"/>
<protein>
    <submittedName>
        <fullName evidence="2">Uncharacterized protein</fullName>
    </submittedName>
</protein>
<gene>
    <name evidence="2" type="ORF">ECRASSUSDP1_LOCUS10841</name>
</gene>
<evidence type="ECO:0000256" key="1">
    <source>
        <dbReference type="SAM" id="Coils"/>
    </source>
</evidence>
<dbReference type="EMBL" id="CAMPGE010010692">
    <property type="protein sequence ID" value="CAI2369540.1"/>
    <property type="molecule type" value="Genomic_DNA"/>
</dbReference>
<evidence type="ECO:0000313" key="3">
    <source>
        <dbReference type="Proteomes" id="UP001295684"/>
    </source>
</evidence>
<evidence type="ECO:0000313" key="2">
    <source>
        <dbReference type="EMBL" id="CAI2369540.1"/>
    </source>
</evidence>
<keyword evidence="1" id="KW-0175">Coiled coil</keyword>
<keyword evidence="3" id="KW-1185">Reference proteome</keyword>
<feature type="coiled-coil region" evidence="1">
    <location>
        <begin position="86"/>
        <end position="117"/>
    </location>
</feature>
<proteinExistence type="predicted"/>
<accession>A0AAD1UR70</accession>
<organism evidence="2 3">
    <name type="scientific">Euplotes crassus</name>
    <dbReference type="NCBI Taxonomy" id="5936"/>
    <lineage>
        <taxon>Eukaryota</taxon>
        <taxon>Sar</taxon>
        <taxon>Alveolata</taxon>
        <taxon>Ciliophora</taxon>
        <taxon>Intramacronucleata</taxon>
        <taxon>Spirotrichea</taxon>
        <taxon>Hypotrichia</taxon>
        <taxon>Euplotida</taxon>
        <taxon>Euplotidae</taxon>
        <taxon>Moneuplotes</taxon>
    </lineage>
</organism>